<dbReference type="PANTHER" id="PTHR46558">
    <property type="entry name" value="TRACRIPTIONAL REGULATORY PROTEIN-RELATED-RELATED"/>
    <property type="match status" value="1"/>
</dbReference>
<dbReference type="SUPFAM" id="SSF47413">
    <property type="entry name" value="lambda repressor-like DNA-binding domains"/>
    <property type="match status" value="1"/>
</dbReference>
<dbReference type="OrthoDB" id="1692255at2"/>
<dbReference type="AlphaFoldDB" id="A0A136Q524"/>
<evidence type="ECO:0000313" key="4">
    <source>
        <dbReference type="Proteomes" id="UP000070366"/>
    </source>
</evidence>
<dbReference type="Gene3D" id="1.10.260.40">
    <property type="entry name" value="lambda repressor-like DNA-binding domains"/>
    <property type="match status" value="1"/>
</dbReference>
<dbReference type="CDD" id="cd00093">
    <property type="entry name" value="HTH_XRE"/>
    <property type="match status" value="1"/>
</dbReference>
<dbReference type="PANTHER" id="PTHR46558:SF11">
    <property type="entry name" value="HTH-TYPE TRANSCRIPTIONAL REGULATOR XRE"/>
    <property type="match status" value="1"/>
</dbReference>
<name>A0A136Q524_9FIRM</name>
<accession>A0A136Q524</accession>
<dbReference type="STRING" id="626937.HMPREF3293_01416"/>
<sequence>MNRIKELRKGKGMKQTDLARQLGVTQGALSGWENENYEPDIKALKKMSEIFGVSVDFILCLTDEPASEGAADETLVALSAPKGYDRLTEDERREIEEIIAIYNKRRDS</sequence>
<dbReference type="InterPro" id="IPR001387">
    <property type="entry name" value="Cro/C1-type_HTH"/>
</dbReference>
<keyword evidence="1 3" id="KW-0238">DNA-binding</keyword>
<comment type="caution">
    <text evidence="3">The sequence shown here is derived from an EMBL/GenBank/DDBJ whole genome shotgun (WGS) entry which is preliminary data.</text>
</comment>
<feature type="domain" description="HTH cro/C1-type" evidence="2">
    <location>
        <begin position="4"/>
        <end position="58"/>
    </location>
</feature>
<dbReference type="EMBL" id="LSZW01000057">
    <property type="protein sequence ID" value="KXK65694.1"/>
    <property type="molecule type" value="Genomic_DNA"/>
</dbReference>
<keyword evidence="4" id="KW-1185">Reference proteome</keyword>
<evidence type="ECO:0000313" key="3">
    <source>
        <dbReference type="EMBL" id="KXK65694.1"/>
    </source>
</evidence>
<gene>
    <name evidence="3" type="ORF">HMPREF3293_01416</name>
</gene>
<protein>
    <submittedName>
        <fullName evidence="3">DNA-binding helix-turn-helix protein</fullName>
    </submittedName>
</protein>
<dbReference type="SMART" id="SM00530">
    <property type="entry name" value="HTH_XRE"/>
    <property type="match status" value="1"/>
</dbReference>
<dbReference type="RefSeq" id="WP_066520878.1">
    <property type="nucleotide sequence ID" value="NZ_CABMOF010000004.1"/>
</dbReference>
<dbReference type="GO" id="GO:0003677">
    <property type="term" value="F:DNA binding"/>
    <property type="evidence" value="ECO:0007669"/>
    <property type="project" value="UniProtKB-KW"/>
</dbReference>
<dbReference type="KEGG" id="cmiu:B1H56_12070"/>
<proteinExistence type="predicted"/>
<dbReference type="InterPro" id="IPR010982">
    <property type="entry name" value="Lambda_DNA-bd_dom_sf"/>
</dbReference>
<dbReference type="PROSITE" id="PS50943">
    <property type="entry name" value="HTH_CROC1"/>
    <property type="match status" value="1"/>
</dbReference>
<evidence type="ECO:0000259" key="2">
    <source>
        <dbReference type="PROSITE" id="PS50943"/>
    </source>
</evidence>
<dbReference type="Pfam" id="PF01381">
    <property type="entry name" value="HTH_3"/>
    <property type="match status" value="1"/>
</dbReference>
<organism evidence="3 4">
    <name type="scientific">Christensenella minuta</name>
    <dbReference type="NCBI Taxonomy" id="626937"/>
    <lineage>
        <taxon>Bacteria</taxon>
        <taxon>Bacillati</taxon>
        <taxon>Bacillota</taxon>
        <taxon>Clostridia</taxon>
        <taxon>Christensenellales</taxon>
        <taxon>Christensenellaceae</taxon>
        <taxon>Christensenella</taxon>
    </lineage>
</organism>
<evidence type="ECO:0000256" key="1">
    <source>
        <dbReference type="ARBA" id="ARBA00023125"/>
    </source>
</evidence>
<dbReference type="Proteomes" id="UP000070366">
    <property type="component" value="Unassembled WGS sequence"/>
</dbReference>
<reference evidence="4" key="1">
    <citation type="submission" date="2016-02" db="EMBL/GenBank/DDBJ databases">
        <authorList>
            <person name="Mitreva M."/>
            <person name="Pepin K.H."/>
            <person name="Mihindukulasuriya K.A."/>
            <person name="Fulton R."/>
            <person name="Fronick C."/>
            <person name="O'Laughlin M."/>
            <person name="Miner T."/>
            <person name="Herter B."/>
            <person name="Rosa B.A."/>
            <person name="Cordes M."/>
            <person name="Tomlinson C."/>
            <person name="Wollam A."/>
            <person name="Palsikar V.B."/>
            <person name="Mardis E.R."/>
            <person name="Wilson R.K."/>
        </authorList>
    </citation>
    <scope>NUCLEOTIDE SEQUENCE [LARGE SCALE GENOMIC DNA]</scope>
    <source>
        <strain evidence="4">DSM 22607</strain>
    </source>
</reference>